<dbReference type="AlphaFoldDB" id="A0A1H1V3W2"/>
<evidence type="ECO:0000313" key="2">
    <source>
        <dbReference type="EMBL" id="SDS79484.1"/>
    </source>
</evidence>
<feature type="transmembrane region" description="Helical" evidence="1">
    <location>
        <begin position="213"/>
        <end position="234"/>
    </location>
</feature>
<accession>A0A1H1V3W2</accession>
<feature type="transmembrane region" description="Helical" evidence="1">
    <location>
        <begin position="46"/>
        <end position="65"/>
    </location>
</feature>
<feature type="transmembrane region" description="Helical" evidence="1">
    <location>
        <begin position="113"/>
        <end position="134"/>
    </location>
</feature>
<evidence type="ECO:0000313" key="3">
    <source>
        <dbReference type="Proteomes" id="UP000181956"/>
    </source>
</evidence>
<keyword evidence="1" id="KW-0472">Membrane</keyword>
<organism evidence="2 3">
    <name type="scientific">Microterricola viridarii</name>
    <dbReference type="NCBI Taxonomy" id="412690"/>
    <lineage>
        <taxon>Bacteria</taxon>
        <taxon>Bacillati</taxon>
        <taxon>Actinomycetota</taxon>
        <taxon>Actinomycetes</taxon>
        <taxon>Micrococcales</taxon>
        <taxon>Microbacteriaceae</taxon>
        <taxon>Microterricola</taxon>
    </lineage>
</organism>
<protein>
    <recommendedName>
        <fullName evidence="4">DUF1345 domain-containing protein</fullName>
    </recommendedName>
</protein>
<proteinExistence type="predicted"/>
<keyword evidence="1" id="KW-1133">Transmembrane helix</keyword>
<dbReference type="EMBL" id="LT629742">
    <property type="protein sequence ID" value="SDS79484.1"/>
    <property type="molecule type" value="Genomic_DNA"/>
</dbReference>
<dbReference type="Proteomes" id="UP000181956">
    <property type="component" value="Chromosome I"/>
</dbReference>
<keyword evidence="1" id="KW-0812">Transmembrane</keyword>
<feature type="transmembrane region" description="Helical" evidence="1">
    <location>
        <begin position="77"/>
        <end position="101"/>
    </location>
</feature>
<name>A0A1H1V3W2_9MICO</name>
<gene>
    <name evidence="2" type="ORF">SAMN04489834_2168</name>
</gene>
<feature type="transmembrane region" description="Helical" evidence="1">
    <location>
        <begin position="21"/>
        <end position="40"/>
    </location>
</feature>
<evidence type="ECO:0008006" key="4">
    <source>
        <dbReference type="Google" id="ProtNLM"/>
    </source>
</evidence>
<sequence length="240" mass="26667">MVMRISPAKDDGRDAQERRSETRWPAFAGLVVAILLYVSVPNPDTVVLRQVATVILLLMFIPLVIQNPHRLTRQTQWSRWLSISFAALLVIANQVNVAYVIRSLIDGSANGPTLLLTALQVWITNVIAFGLLYWDLDRGGPVARGNLERSQLPIADFKFPQDESSDDVDEIRRVSAQAADWRPGFVDYLYVSLTNMMAFSPTDAMPMRSRTKLIMAAQALTGFVLLALVISRAVNILAAT</sequence>
<reference evidence="3" key="1">
    <citation type="submission" date="2016-10" db="EMBL/GenBank/DDBJ databases">
        <authorList>
            <person name="Varghese N."/>
            <person name="Submissions S."/>
        </authorList>
    </citation>
    <scope>NUCLEOTIDE SEQUENCE [LARGE SCALE GENOMIC DNA]</scope>
    <source>
        <strain evidence="3">DSM 21772</strain>
    </source>
</reference>
<evidence type="ECO:0000256" key="1">
    <source>
        <dbReference type="SAM" id="Phobius"/>
    </source>
</evidence>
<keyword evidence="3" id="KW-1185">Reference proteome</keyword>